<dbReference type="CDD" id="cd01536">
    <property type="entry name" value="PBP1_ABC_sugar_binding-like"/>
    <property type="match status" value="1"/>
</dbReference>
<dbReference type="OrthoDB" id="9769193at2"/>
<comment type="similarity">
    <text evidence="2">Belongs to the bacterial solute-binding protein 2 family.</text>
</comment>
<dbReference type="PANTHER" id="PTHR46847:SF1">
    <property type="entry name" value="D-ALLOSE-BINDING PERIPLASMIC PROTEIN-RELATED"/>
    <property type="match status" value="1"/>
</dbReference>
<dbReference type="InterPro" id="IPR025997">
    <property type="entry name" value="SBP_2_dom"/>
</dbReference>
<protein>
    <submittedName>
        <fullName evidence="7">ABC transporter periplasmic-binding protein YtfQ</fullName>
    </submittedName>
</protein>
<dbReference type="PANTHER" id="PTHR46847">
    <property type="entry name" value="D-ALLOSE-BINDING PERIPLASMIC PROTEIN-RELATED"/>
    <property type="match status" value="1"/>
</dbReference>
<keyword evidence="8" id="KW-1185">Reference proteome</keyword>
<dbReference type="Pfam" id="PF13407">
    <property type="entry name" value="Peripla_BP_4"/>
    <property type="match status" value="1"/>
</dbReference>
<feature type="region of interest" description="Disordered" evidence="4">
    <location>
        <begin position="26"/>
        <end position="64"/>
    </location>
</feature>
<feature type="domain" description="Periplasmic binding protein" evidence="6">
    <location>
        <begin position="71"/>
        <end position="325"/>
    </location>
</feature>
<evidence type="ECO:0000256" key="3">
    <source>
        <dbReference type="ARBA" id="ARBA00022729"/>
    </source>
</evidence>
<evidence type="ECO:0000256" key="4">
    <source>
        <dbReference type="SAM" id="MobiDB-lite"/>
    </source>
</evidence>
<dbReference type="SUPFAM" id="SSF53822">
    <property type="entry name" value="Periplasmic binding protein-like I"/>
    <property type="match status" value="1"/>
</dbReference>
<comment type="subcellular location">
    <subcellularLocation>
        <location evidence="1">Cell envelope</location>
    </subcellularLocation>
</comment>
<name>A0A4U8Q3B1_9FIRM</name>
<evidence type="ECO:0000259" key="6">
    <source>
        <dbReference type="Pfam" id="PF13407"/>
    </source>
</evidence>
<feature type="compositionally biased region" description="Basic and acidic residues" evidence="4">
    <location>
        <begin position="55"/>
        <end position="64"/>
    </location>
</feature>
<evidence type="ECO:0000313" key="7">
    <source>
        <dbReference type="EMBL" id="TLC98858.1"/>
    </source>
</evidence>
<dbReference type="EMBL" id="QGQD01000082">
    <property type="protein sequence ID" value="TLC98858.1"/>
    <property type="molecule type" value="Genomic_DNA"/>
</dbReference>
<dbReference type="InterPro" id="IPR028082">
    <property type="entry name" value="Peripla_BP_I"/>
</dbReference>
<evidence type="ECO:0000256" key="5">
    <source>
        <dbReference type="SAM" id="SignalP"/>
    </source>
</evidence>
<accession>A0A4U8Q3B1</accession>
<keyword evidence="3 5" id="KW-0732">Signal</keyword>
<dbReference type="Gene3D" id="3.40.50.2300">
    <property type="match status" value="2"/>
</dbReference>
<comment type="caution">
    <text evidence="7">The sequence shown here is derived from an EMBL/GenBank/DDBJ whole genome shotgun (WGS) entry which is preliminary data.</text>
</comment>
<feature type="signal peptide" evidence="5">
    <location>
        <begin position="1"/>
        <end position="23"/>
    </location>
</feature>
<sequence length="350" mass="37636" precursor="true">MSKMMKKVMALLCTASMSAAMLAGCSSGNENQTSKATEGAAKETTAAAGETTAETQKETAKAADNGEKKRIGISLVYKGDEWCAAVDQEFNKQAADFGYEVNIQDGNLDNETQVKQIENFITQQYDLIAVDPASPEGIIPALEKATQAGIPIVVFDSATTYEGIVSYVSWDSYETGTLIGEYLHGLIEKDHGGKANIAVLTMASPVNIADRIKGVKDALKDLDITYVAEQEYEGNREKAANIITNIKENIDFVVSGQDNGAWGAVSALQALNNTTTKCYSMGAYGTEPFDALKANDSNYQGTVAVSPSKLVKATYQVMDDYFAGKTDIPKVVNIDLDLVTTDNINEYLSK</sequence>
<evidence type="ECO:0000256" key="2">
    <source>
        <dbReference type="ARBA" id="ARBA00007639"/>
    </source>
</evidence>
<organism evidence="7 8">
    <name type="scientific">Robinsoniella peoriensis</name>
    <dbReference type="NCBI Taxonomy" id="180332"/>
    <lineage>
        <taxon>Bacteria</taxon>
        <taxon>Bacillati</taxon>
        <taxon>Bacillota</taxon>
        <taxon>Clostridia</taxon>
        <taxon>Lachnospirales</taxon>
        <taxon>Lachnospiraceae</taxon>
        <taxon>Robinsoniella</taxon>
    </lineage>
</organism>
<dbReference type="AlphaFoldDB" id="A0A4U8Q3B1"/>
<dbReference type="PROSITE" id="PS51257">
    <property type="entry name" value="PROKAR_LIPOPROTEIN"/>
    <property type="match status" value="1"/>
</dbReference>
<evidence type="ECO:0000256" key="1">
    <source>
        <dbReference type="ARBA" id="ARBA00004196"/>
    </source>
</evidence>
<dbReference type="GO" id="GO:0030246">
    <property type="term" value="F:carbohydrate binding"/>
    <property type="evidence" value="ECO:0007669"/>
    <property type="project" value="UniProtKB-ARBA"/>
</dbReference>
<feature type="compositionally biased region" description="Low complexity" evidence="4">
    <location>
        <begin position="35"/>
        <end position="54"/>
    </location>
</feature>
<gene>
    <name evidence="7" type="primary">ytfQ_1</name>
    <name evidence="7" type="ORF">DSM106044_04306</name>
</gene>
<dbReference type="Proteomes" id="UP000306509">
    <property type="component" value="Unassembled WGS sequence"/>
</dbReference>
<dbReference type="GO" id="GO:0030313">
    <property type="term" value="C:cell envelope"/>
    <property type="evidence" value="ECO:0007669"/>
    <property type="project" value="UniProtKB-SubCell"/>
</dbReference>
<evidence type="ECO:0000313" key="8">
    <source>
        <dbReference type="Proteomes" id="UP000306509"/>
    </source>
</evidence>
<dbReference type="RefSeq" id="WP_047834674.1">
    <property type="nucleotide sequence ID" value="NZ_CABMJZ010000095.1"/>
</dbReference>
<reference evidence="7 8" key="1">
    <citation type="journal article" date="2019" name="Anaerobe">
        <title>Detection of Robinsoniella peoriensis in multiple bone samples of a trauma patient.</title>
        <authorList>
            <person name="Schrottner P."/>
            <person name="Hartwich K."/>
            <person name="Bunk B."/>
            <person name="Schober I."/>
            <person name="Helbig S."/>
            <person name="Rudolph W.W."/>
            <person name="Gunzer F."/>
        </authorList>
    </citation>
    <scope>NUCLEOTIDE SEQUENCE [LARGE SCALE GENOMIC DNA]</scope>
    <source>
        <strain evidence="7 8">DSM 106044</strain>
    </source>
</reference>
<proteinExistence type="inferred from homology"/>
<feature type="chain" id="PRO_5039547685" evidence="5">
    <location>
        <begin position="24"/>
        <end position="350"/>
    </location>
</feature>